<protein>
    <submittedName>
        <fullName evidence="1">Uncharacterized protein</fullName>
    </submittedName>
</protein>
<dbReference type="EMBL" id="LT669839">
    <property type="protein sequence ID" value="SHD77664.1"/>
    <property type="molecule type" value="Genomic_DNA"/>
</dbReference>
<name>A0A1M4PQA6_9FIRM</name>
<evidence type="ECO:0000313" key="2">
    <source>
        <dbReference type="Proteomes" id="UP000245423"/>
    </source>
</evidence>
<sequence length="232" mass="27726">MERVDTLPYRIIMERASDRLMSMAELMEDHSFKKIPKDKIDYFIDESIKIGIETAINSMDKYKSLEEICEDKKIKVELDTTEYDFEMVKFRGKYKEEREKIIIYDGSIKRMEIAYRELGIRFLNYNNIYRILLAHELFHYMESKEIGNTYEKLDEVNVFRLGPIKKSYPIIKTSDIGANIFAKKFLNLSFNPKVLNYLYLWGTGIVDKNKLLDYYNELDERLKVYYLTNIEG</sequence>
<gene>
    <name evidence="1" type="ORF">CUESP1_2310</name>
</gene>
<dbReference type="Proteomes" id="UP000245423">
    <property type="component" value="Chromosome 1"/>
</dbReference>
<keyword evidence="2" id="KW-1185">Reference proteome</keyword>
<dbReference type="AlphaFoldDB" id="A0A1M4PQA6"/>
<accession>A0A1M4PQA6</accession>
<organism evidence="1 2">
    <name type="scientific">[Clostridium] ultunense Esp</name>
    <dbReference type="NCBI Taxonomy" id="1288971"/>
    <lineage>
        <taxon>Bacteria</taxon>
        <taxon>Bacillati</taxon>
        <taxon>Bacillota</taxon>
        <taxon>Tissierellia</taxon>
        <taxon>Tissierellales</taxon>
        <taxon>Tepidimicrobiaceae</taxon>
        <taxon>Schnuerera</taxon>
    </lineage>
</organism>
<reference evidence="1 2" key="1">
    <citation type="submission" date="2016-11" db="EMBL/GenBank/DDBJ databases">
        <authorList>
            <person name="Manzoor S."/>
        </authorList>
    </citation>
    <scope>NUCLEOTIDE SEQUENCE [LARGE SCALE GENOMIC DNA]</scope>
    <source>
        <strain evidence="1">Clostridium ultunense strain Esp</strain>
    </source>
</reference>
<proteinExistence type="predicted"/>
<evidence type="ECO:0000313" key="1">
    <source>
        <dbReference type="EMBL" id="SHD77664.1"/>
    </source>
</evidence>